<gene>
    <name evidence="2" type="ORF">SAMN04489726_2632</name>
</gene>
<keyword evidence="2" id="KW-0808">Transferase</keyword>
<name>A0A1G9UU87_ALLAB</name>
<protein>
    <submittedName>
        <fullName evidence="2">Acetyltransferase (GNAT) family protein</fullName>
    </submittedName>
</protein>
<dbReference type="InterPro" id="IPR016181">
    <property type="entry name" value="Acyl_CoA_acyltransferase"/>
</dbReference>
<evidence type="ECO:0000313" key="3">
    <source>
        <dbReference type="Proteomes" id="UP000183376"/>
    </source>
</evidence>
<feature type="domain" description="N-acetyltransferase" evidence="1">
    <location>
        <begin position="169"/>
        <end position="303"/>
    </location>
</feature>
<dbReference type="Proteomes" id="UP000183376">
    <property type="component" value="Chromosome I"/>
</dbReference>
<accession>A0A1G9UU87</accession>
<dbReference type="InterPro" id="IPR000182">
    <property type="entry name" value="GNAT_dom"/>
</dbReference>
<dbReference type="OrthoDB" id="7942268at2"/>
<sequence>MTDLVIRPLVPGEVELFESLPHDDLVGFAATGTTYAEMAARGEYRPEWSWIAQRDGVVVARAAWYGRPNGEGAEPLALDWFDFTDADAAVELLRQVPYRTEYSLDTPPDWRSRPDVLAAATSRLDAAIAAGMTPLVERYIYLWTPEHGLPERPGRLVFRQEPDDAVFFDIFRRMNESTLDAHARRTTDLHGVDAAAQEDMDFLHRMPSPREWWRVACTPDGDIVGLSVPSRHTKPVVGYIGVVPEHRGHGYAYDLLVEATHLLVAEGAREIKAGTDKGNVPMAKAFARAGYPVHQERIDLVYP</sequence>
<dbReference type="RefSeq" id="WP_030431740.1">
    <property type="nucleotide sequence ID" value="NZ_JOEF01000021.1"/>
</dbReference>
<proteinExistence type="predicted"/>
<dbReference type="Gene3D" id="3.40.630.30">
    <property type="match status" value="1"/>
</dbReference>
<dbReference type="eggNOG" id="COG1670">
    <property type="taxonomic scope" value="Bacteria"/>
</dbReference>
<evidence type="ECO:0000313" key="2">
    <source>
        <dbReference type="EMBL" id="SDM63524.1"/>
    </source>
</evidence>
<dbReference type="GO" id="GO:0016747">
    <property type="term" value="F:acyltransferase activity, transferring groups other than amino-acyl groups"/>
    <property type="evidence" value="ECO:0007669"/>
    <property type="project" value="InterPro"/>
</dbReference>
<dbReference type="EMBL" id="LT629701">
    <property type="protein sequence ID" value="SDM63524.1"/>
    <property type="molecule type" value="Genomic_DNA"/>
</dbReference>
<dbReference type="SUPFAM" id="SSF55729">
    <property type="entry name" value="Acyl-CoA N-acyltransferases (Nat)"/>
    <property type="match status" value="1"/>
</dbReference>
<evidence type="ECO:0000259" key="1">
    <source>
        <dbReference type="PROSITE" id="PS51186"/>
    </source>
</evidence>
<dbReference type="CDD" id="cd04301">
    <property type="entry name" value="NAT_SF"/>
    <property type="match status" value="1"/>
</dbReference>
<keyword evidence="3" id="KW-1185">Reference proteome</keyword>
<reference evidence="2 3" key="1">
    <citation type="submission" date="2016-10" db="EMBL/GenBank/DDBJ databases">
        <authorList>
            <person name="de Groot N.N."/>
        </authorList>
    </citation>
    <scope>NUCLEOTIDE SEQUENCE [LARGE SCALE GENOMIC DNA]</scope>
    <source>
        <strain evidence="2 3">DSM 44149</strain>
    </source>
</reference>
<dbReference type="Pfam" id="PF00583">
    <property type="entry name" value="Acetyltransf_1"/>
    <property type="match status" value="1"/>
</dbReference>
<dbReference type="STRING" id="211114.SAMN04489726_2632"/>
<dbReference type="AlphaFoldDB" id="A0A1G9UU87"/>
<organism evidence="2 3">
    <name type="scientific">Allokutzneria albata</name>
    <name type="common">Kibdelosporangium albatum</name>
    <dbReference type="NCBI Taxonomy" id="211114"/>
    <lineage>
        <taxon>Bacteria</taxon>
        <taxon>Bacillati</taxon>
        <taxon>Actinomycetota</taxon>
        <taxon>Actinomycetes</taxon>
        <taxon>Pseudonocardiales</taxon>
        <taxon>Pseudonocardiaceae</taxon>
        <taxon>Allokutzneria</taxon>
    </lineage>
</organism>
<dbReference type="PROSITE" id="PS51186">
    <property type="entry name" value="GNAT"/>
    <property type="match status" value="1"/>
</dbReference>